<name>A0ABS3DW96_9BACI</name>
<dbReference type="RefSeq" id="WP_206933748.1">
    <property type="nucleotide sequence ID" value="NZ_JAEKJY010000003.1"/>
</dbReference>
<comment type="caution">
    <text evidence="5">The sequence shown here is derived from an EMBL/GenBank/DDBJ whole genome shotgun (WGS) entry which is preliminary data.</text>
</comment>
<dbReference type="NCBIfam" id="TIGR03943">
    <property type="entry name" value="TIGR03943 family putative permease subunit"/>
    <property type="match status" value="1"/>
</dbReference>
<feature type="domain" description="DUF1980" evidence="4">
    <location>
        <begin position="162"/>
        <end position="293"/>
    </location>
</feature>
<feature type="domain" description="DUF1980" evidence="3">
    <location>
        <begin position="9"/>
        <end position="116"/>
    </location>
</feature>
<dbReference type="InterPro" id="IPR015402">
    <property type="entry name" value="DUF1980"/>
</dbReference>
<evidence type="ECO:0000256" key="1">
    <source>
        <dbReference type="SAM" id="MobiDB-lite"/>
    </source>
</evidence>
<reference evidence="5 6" key="1">
    <citation type="submission" date="2020-12" db="EMBL/GenBank/DDBJ databases">
        <title>Oil enriched cultivation method for isolating marine PHA-producing bacteria.</title>
        <authorList>
            <person name="Zheng W."/>
            <person name="Yu S."/>
            <person name="Huang Y."/>
        </authorList>
    </citation>
    <scope>NUCLEOTIDE SEQUENCE [LARGE SCALE GENOMIC DNA]</scope>
    <source>
        <strain evidence="5 6">SY-2-6</strain>
    </source>
</reference>
<dbReference type="Pfam" id="PF09323">
    <property type="entry name" value="DUF1980"/>
    <property type="match status" value="1"/>
</dbReference>
<dbReference type="InterPro" id="IPR048447">
    <property type="entry name" value="DUF1980_C"/>
</dbReference>
<keyword evidence="2" id="KW-0472">Membrane</keyword>
<organism evidence="5 6">
    <name type="scientific">Halobacillus kuroshimensis</name>
    <dbReference type="NCBI Taxonomy" id="302481"/>
    <lineage>
        <taxon>Bacteria</taxon>
        <taxon>Bacillati</taxon>
        <taxon>Bacillota</taxon>
        <taxon>Bacilli</taxon>
        <taxon>Bacillales</taxon>
        <taxon>Bacillaceae</taxon>
        <taxon>Halobacillus</taxon>
    </lineage>
</organism>
<keyword evidence="2" id="KW-0812">Transmembrane</keyword>
<gene>
    <name evidence="5" type="ORF">JF544_10200</name>
</gene>
<dbReference type="PANTHER" id="PTHR40047">
    <property type="entry name" value="UPF0703 PROTEIN YCGQ"/>
    <property type="match status" value="1"/>
</dbReference>
<proteinExistence type="predicted"/>
<dbReference type="Proteomes" id="UP000663970">
    <property type="component" value="Unassembled WGS sequence"/>
</dbReference>
<evidence type="ECO:0000259" key="4">
    <source>
        <dbReference type="Pfam" id="PF21537"/>
    </source>
</evidence>
<dbReference type="InterPro" id="IPR048493">
    <property type="entry name" value="DUF1980_N"/>
</dbReference>
<accession>A0ABS3DW96</accession>
<evidence type="ECO:0000256" key="2">
    <source>
        <dbReference type="SAM" id="Phobius"/>
    </source>
</evidence>
<evidence type="ECO:0000313" key="6">
    <source>
        <dbReference type="Proteomes" id="UP000663970"/>
    </source>
</evidence>
<feature type="transmembrane region" description="Helical" evidence="2">
    <location>
        <begin position="6"/>
        <end position="26"/>
    </location>
</feature>
<keyword evidence="2" id="KW-1133">Transmembrane helix</keyword>
<feature type="transmembrane region" description="Helical" evidence="2">
    <location>
        <begin position="86"/>
        <end position="111"/>
    </location>
</feature>
<protein>
    <submittedName>
        <fullName evidence="5">TIGR03943 family protein</fullName>
    </submittedName>
</protein>
<dbReference type="InterPro" id="IPR052955">
    <property type="entry name" value="UPF0703_membrane_permease"/>
</dbReference>
<dbReference type="PANTHER" id="PTHR40047:SF1">
    <property type="entry name" value="UPF0703 PROTEIN YCGQ"/>
    <property type="match status" value="1"/>
</dbReference>
<keyword evidence="6" id="KW-1185">Reference proteome</keyword>
<dbReference type="Pfam" id="PF21537">
    <property type="entry name" value="DUF1980_C"/>
    <property type="match status" value="1"/>
</dbReference>
<sequence length="299" mass="33596">MNRPSHQFLRSIILFGFVLFLIKLMISGDIQKFIAPRMMPYMYFTLIVLGVLGSIQFFKSGFEEQDHDCGCGHDHDYSKSRLRSTVIYLLFIIPVMTGMMFSDHVIGSSAASNKGFKYEMRTDADPSDMNDPSSMNDTGEGEGLNQEGAGGEVENAAILTPEKRYPELFKELQEKNHLQMNADNYIGTITLMEDGMDDYVGKKLTTHGFVFRDDKFPDDQIVVGRFGISCCVADAGIYGILVQGEDLGQYKNDTWVEVTGTLEKVQMNGWELPLIQPEAIKPIETPPEPYVYEDLEFGG</sequence>
<evidence type="ECO:0000259" key="3">
    <source>
        <dbReference type="Pfam" id="PF09323"/>
    </source>
</evidence>
<dbReference type="EMBL" id="JAEKJY010000003">
    <property type="protein sequence ID" value="MBN8235620.1"/>
    <property type="molecule type" value="Genomic_DNA"/>
</dbReference>
<feature type="transmembrane region" description="Helical" evidence="2">
    <location>
        <begin position="38"/>
        <end position="58"/>
    </location>
</feature>
<evidence type="ECO:0000313" key="5">
    <source>
        <dbReference type="EMBL" id="MBN8235620.1"/>
    </source>
</evidence>
<feature type="region of interest" description="Disordered" evidence="1">
    <location>
        <begin position="121"/>
        <end position="151"/>
    </location>
</feature>